<dbReference type="Proteomes" id="UP000295382">
    <property type="component" value="Unassembled WGS sequence"/>
</dbReference>
<feature type="signal peptide" evidence="2">
    <location>
        <begin position="1"/>
        <end position="21"/>
    </location>
</feature>
<evidence type="ECO:0000256" key="1">
    <source>
        <dbReference type="SAM" id="MobiDB-lite"/>
    </source>
</evidence>
<reference evidence="3 4" key="1">
    <citation type="submission" date="2019-03" db="EMBL/GenBank/DDBJ databases">
        <title>Genomic Encyclopedia of Type Strains, Phase IV (KMG-IV): sequencing the most valuable type-strain genomes for metagenomic binning, comparative biology and taxonomic classification.</title>
        <authorList>
            <person name="Goeker M."/>
        </authorList>
    </citation>
    <scope>NUCLEOTIDE SEQUENCE [LARGE SCALE GENOMIC DNA]</scope>
    <source>
        <strain evidence="3 4">DSM 7445</strain>
    </source>
</reference>
<dbReference type="PROSITE" id="PS51257">
    <property type="entry name" value="PROKAR_LIPOPROTEIN"/>
    <property type="match status" value="1"/>
</dbReference>
<keyword evidence="2" id="KW-0732">Signal</keyword>
<dbReference type="SUPFAM" id="SSF49299">
    <property type="entry name" value="PKD domain"/>
    <property type="match status" value="1"/>
</dbReference>
<dbReference type="CDD" id="cd00146">
    <property type="entry name" value="PKD"/>
    <property type="match status" value="1"/>
</dbReference>
<accession>A0A4R3HYN4</accession>
<evidence type="ECO:0000256" key="2">
    <source>
        <dbReference type="SAM" id="SignalP"/>
    </source>
</evidence>
<keyword evidence="4" id="KW-1185">Reference proteome</keyword>
<dbReference type="OrthoDB" id="6306157at2"/>
<dbReference type="Gene3D" id="2.60.40.10">
    <property type="entry name" value="Immunoglobulins"/>
    <property type="match status" value="1"/>
</dbReference>
<proteinExistence type="predicted"/>
<evidence type="ECO:0008006" key="5">
    <source>
        <dbReference type="Google" id="ProtNLM"/>
    </source>
</evidence>
<protein>
    <recommendedName>
        <fullName evidence="5">PKD domain-containing protein</fullName>
    </recommendedName>
</protein>
<organism evidence="3 4">
    <name type="scientific">Paucimonas lemoignei</name>
    <name type="common">Pseudomonas lemoignei</name>
    <dbReference type="NCBI Taxonomy" id="29443"/>
    <lineage>
        <taxon>Bacteria</taxon>
        <taxon>Pseudomonadati</taxon>
        <taxon>Pseudomonadota</taxon>
        <taxon>Betaproteobacteria</taxon>
        <taxon>Burkholderiales</taxon>
        <taxon>Burkholderiaceae</taxon>
        <taxon>Paucimonas</taxon>
    </lineage>
</organism>
<sequence>MNTRILHAGLATLTCALLLSACGGGGGESSSATVVAAPVQSAATTGPDMFLLFPNAIRLDDGTLEMNTPAYAQAYYEAIDPNNDKDTLAKWKAANGFGTTAGTLGEVSATFGDVRDLGYGRRMSARQNPDGTIAMFVENYQVNAGEGYTYTRLNLDAAVAAVQGGGANGTRSDNRWHIGTNAIEFSPGPNGGAPFVKFYTFSPTTGQRELVADLDGRGNKAMPGICINCHGGRGDPLTPAGADGKPLFPLAQNSVSQHRGDVQGRMQMFNLDVLDFAATPGFTRAELEPVLKSMNRMVLCSYPLSAPSALPEDACRPAASVAASNEWQGTAAQMLKAAYGGDGLPNANFSDTYVPTGWLTAGQSTLYRNVVRPACITCHSVRGTGNQSEVDFMSYAKFQGYSDRIKAHVIERGNMPLAKIVYEDFWASNAPNELAVWLESLGLGYAVRDSQGLALRPGRPIADPGPDRTVRRGPVTLSAANSLYASTYNWTISSNPGNAASLTNASSATPTFNATADGTYLVQLVASNGATSSAPVTLKLVVNNGLTPAPSAIRFADVKTVLQSAGCTTCHTTTAVAPRPPLFFTDIDRNGDSTVDATDDAWFYKEVRGRVNFADVVASPLLRKPSNHHHNGGLQPGFDNSLEPGSPGRANYDLILNWILNGAPR</sequence>
<evidence type="ECO:0000313" key="4">
    <source>
        <dbReference type="Proteomes" id="UP000295382"/>
    </source>
</evidence>
<name>A0A4R3HYN4_PAULE</name>
<evidence type="ECO:0000313" key="3">
    <source>
        <dbReference type="EMBL" id="TCS37974.1"/>
    </source>
</evidence>
<feature type="chain" id="PRO_5020510419" description="PKD domain-containing protein" evidence="2">
    <location>
        <begin position="22"/>
        <end position="665"/>
    </location>
</feature>
<dbReference type="InterPro" id="IPR035986">
    <property type="entry name" value="PKD_dom_sf"/>
</dbReference>
<comment type="caution">
    <text evidence="3">The sequence shown here is derived from an EMBL/GenBank/DDBJ whole genome shotgun (WGS) entry which is preliminary data.</text>
</comment>
<dbReference type="RefSeq" id="WP_132258041.1">
    <property type="nucleotide sequence ID" value="NZ_SLZQ01000003.1"/>
</dbReference>
<feature type="region of interest" description="Disordered" evidence="1">
    <location>
        <begin position="624"/>
        <end position="644"/>
    </location>
</feature>
<dbReference type="AlphaFoldDB" id="A0A4R3HYN4"/>
<gene>
    <name evidence="3" type="ORF">EDC30_103266</name>
</gene>
<dbReference type="EMBL" id="SLZQ01000003">
    <property type="protein sequence ID" value="TCS37974.1"/>
    <property type="molecule type" value="Genomic_DNA"/>
</dbReference>
<dbReference type="InterPro" id="IPR013783">
    <property type="entry name" value="Ig-like_fold"/>
</dbReference>